<keyword evidence="4" id="KW-0411">Iron-sulfur</keyword>
<dbReference type="GO" id="GO:0051537">
    <property type="term" value="F:2 iron, 2 sulfur cluster binding"/>
    <property type="evidence" value="ECO:0007669"/>
    <property type="project" value="UniProtKB-KW"/>
</dbReference>
<dbReference type="KEGG" id="sre:PTSG_04315"/>
<evidence type="ECO:0000256" key="1">
    <source>
        <dbReference type="ARBA" id="ARBA00022714"/>
    </source>
</evidence>
<keyword evidence="2" id="KW-0479">Metal-binding</keyword>
<dbReference type="InterPro" id="IPR018298">
    <property type="entry name" value="Adrenodoxin_Fe-S_BS"/>
</dbReference>
<dbReference type="CDD" id="cd00207">
    <property type="entry name" value="fer2"/>
    <property type="match status" value="1"/>
</dbReference>
<dbReference type="PANTHER" id="PTHR23426:SF76">
    <property type="entry name" value="ADRENODOXIN-LIKE PROTEIN 2, MITOCHONDRIAL"/>
    <property type="match status" value="1"/>
</dbReference>
<evidence type="ECO:0000256" key="5">
    <source>
        <dbReference type="ARBA" id="ARBA00034078"/>
    </source>
</evidence>
<dbReference type="InterPro" id="IPR001041">
    <property type="entry name" value="2Fe-2S_ferredoxin-type"/>
</dbReference>
<dbReference type="GO" id="GO:0005739">
    <property type="term" value="C:mitochondrion"/>
    <property type="evidence" value="ECO:0007669"/>
    <property type="project" value="TreeGrafter"/>
</dbReference>
<evidence type="ECO:0000256" key="3">
    <source>
        <dbReference type="ARBA" id="ARBA00023004"/>
    </source>
</evidence>
<evidence type="ECO:0000313" key="7">
    <source>
        <dbReference type="EMBL" id="EGD72579.1"/>
    </source>
</evidence>
<reference evidence="7" key="1">
    <citation type="submission" date="2009-08" db="EMBL/GenBank/DDBJ databases">
        <title>Annotation of Salpingoeca rosetta.</title>
        <authorList>
            <consortium name="The Broad Institute Genome Sequencing Platform"/>
            <person name="Russ C."/>
            <person name="Cuomo C."/>
            <person name="Burger G."/>
            <person name="Gray M.W."/>
            <person name="Holland P.W.H."/>
            <person name="King N."/>
            <person name="Lang F.B.F."/>
            <person name="Roger A.J."/>
            <person name="Ruiz-Trillo I."/>
            <person name="Young S.K."/>
            <person name="Zeng Q."/>
            <person name="Gargeya S."/>
            <person name="Alvarado L."/>
            <person name="Berlin A."/>
            <person name="Chapman S.B."/>
            <person name="Chen Z."/>
            <person name="Freedman E."/>
            <person name="Gellesch M."/>
            <person name="Goldberg J."/>
            <person name="Griggs A."/>
            <person name="Gujja S."/>
            <person name="Heilman E."/>
            <person name="Heiman D."/>
            <person name="Howarth C."/>
            <person name="Mehta T."/>
            <person name="Neiman D."/>
            <person name="Pearson M."/>
            <person name="Roberts A."/>
            <person name="Saif S."/>
            <person name="Shea T."/>
            <person name="Shenoy N."/>
            <person name="Sisk P."/>
            <person name="Stolte C."/>
            <person name="Sykes S."/>
            <person name="White J."/>
            <person name="Yandava C."/>
            <person name="Haas B."/>
            <person name="Nusbaum C."/>
            <person name="Birren B."/>
        </authorList>
    </citation>
    <scope>NUCLEOTIDE SEQUENCE [LARGE SCALE GENOMIC DNA]</scope>
    <source>
        <strain evidence="7">ATCC 50818</strain>
    </source>
</reference>
<dbReference type="STRING" id="946362.F2U871"/>
<dbReference type="GeneID" id="16074981"/>
<dbReference type="FunCoup" id="F2U871">
    <property type="interactions" value="440"/>
</dbReference>
<dbReference type="AlphaFoldDB" id="F2U871"/>
<dbReference type="GO" id="GO:0140647">
    <property type="term" value="P:P450-containing electron transport chain"/>
    <property type="evidence" value="ECO:0007669"/>
    <property type="project" value="InterPro"/>
</dbReference>
<sequence length="213" mass="22923">MTMLAALQRGANNNRMRSMLALVRRGAAAVVFGGGRAVAAGRLELAALAPARSVSTATTARWLRTAPATPHRTSPVHSCSSSSLMAPTRARLHTTRKALAKEDKVRVVFKDTEGGSQVCEARVGQNLLDVAIDNDIDLEGACGGTLACSTCHLIIDEEWFKKLEEPVDEELDMLDLAIGLTDTSRLGCQIILSPELDGIEVTLPDEQNDLRQF</sequence>
<proteinExistence type="predicted"/>
<comment type="cofactor">
    <cofactor evidence="5">
        <name>[2Fe-2S] cluster</name>
        <dbReference type="ChEBI" id="CHEBI:190135"/>
    </cofactor>
</comment>
<dbReference type="eggNOG" id="KOG3309">
    <property type="taxonomic scope" value="Eukaryota"/>
</dbReference>
<dbReference type="InterPro" id="IPR001055">
    <property type="entry name" value="Adrenodoxin-like"/>
</dbReference>
<dbReference type="EMBL" id="GL832964">
    <property type="protein sequence ID" value="EGD72579.1"/>
    <property type="molecule type" value="Genomic_DNA"/>
</dbReference>
<accession>F2U871</accession>
<evidence type="ECO:0000256" key="4">
    <source>
        <dbReference type="ARBA" id="ARBA00023014"/>
    </source>
</evidence>
<dbReference type="PROSITE" id="PS00814">
    <property type="entry name" value="ADX"/>
    <property type="match status" value="1"/>
</dbReference>
<keyword evidence="3" id="KW-0408">Iron</keyword>
<name>F2U871_SALR5</name>
<dbReference type="GO" id="GO:0009055">
    <property type="term" value="F:electron transfer activity"/>
    <property type="evidence" value="ECO:0007669"/>
    <property type="project" value="TreeGrafter"/>
</dbReference>
<dbReference type="PROSITE" id="PS51085">
    <property type="entry name" value="2FE2S_FER_2"/>
    <property type="match status" value="1"/>
</dbReference>
<gene>
    <name evidence="7" type="ORF">PTSG_04315</name>
</gene>
<organism evidence="8">
    <name type="scientific">Salpingoeca rosetta (strain ATCC 50818 / BSB-021)</name>
    <dbReference type="NCBI Taxonomy" id="946362"/>
    <lineage>
        <taxon>Eukaryota</taxon>
        <taxon>Choanoflagellata</taxon>
        <taxon>Craspedida</taxon>
        <taxon>Salpingoecidae</taxon>
        <taxon>Salpingoeca</taxon>
    </lineage>
</organism>
<evidence type="ECO:0000259" key="6">
    <source>
        <dbReference type="PROSITE" id="PS51085"/>
    </source>
</evidence>
<dbReference type="OrthoDB" id="268593at2759"/>
<dbReference type="GO" id="GO:0046872">
    <property type="term" value="F:metal ion binding"/>
    <property type="evidence" value="ECO:0007669"/>
    <property type="project" value="UniProtKB-KW"/>
</dbReference>
<keyword evidence="8" id="KW-1185">Reference proteome</keyword>
<dbReference type="Proteomes" id="UP000007799">
    <property type="component" value="Unassembled WGS sequence"/>
</dbReference>
<dbReference type="Pfam" id="PF00111">
    <property type="entry name" value="Fer2"/>
    <property type="match status" value="1"/>
</dbReference>
<dbReference type="InParanoid" id="F2U871"/>
<dbReference type="RefSeq" id="XP_004994402.1">
    <property type="nucleotide sequence ID" value="XM_004994345.1"/>
</dbReference>
<keyword evidence="1" id="KW-0001">2Fe-2S</keyword>
<dbReference type="InterPro" id="IPR036010">
    <property type="entry name" value="2Fe-2S_ferredoxin-like_sf"/>
</dbReference>
<evidence type="ECO:0000313" key="8">
    <source>
        <dbReference type="Proteomes" id="UP000007799"/>
    </source>
</evidence>
<dbReference type="SUPFAM" id="SSF54292">
    <property type="entry name" value="2Fe-2S ferredoxin-like"/>
    <property type="match status" value="1"/>
</dbReference>
<evidence type="ECO:0000256" key="2">
    <source>
        <dbReference type="ARBA" id="ARBA00022723"/>
    </source>
</evidence>
<dbReference type="PRINTS" id="PR00355">
    <property type="entry name" value="ADRENODOXIN"/>
</dbReference>
<dbReference type="Gene3D" id="3.10.20.30">
    <property type="match status" value="1"/>
</dbReference>
<feature type="domain" description="2Fe-2S ferredoxin-type" evidence="6">
    <location>
        <begin position="103"/>
        <end position="207"/>
    </location>
</feature>
<dbReference type="InterPro" id="IPR012675">
    <property type="entry name" value="Beta-grasp_dom_sf"/>
</dbReference>
<protein>
    <submittedName>
        <fullName evidence="7">2Fe-2S ferredoxin</fullName>
    </submittedName>
</protein>
<dbReference type="PANTHER" id="PTHR23426">
    <property type="entry name" value="FERREDOXIN/ADRENODOXIN"/>
    <property type="match status" value="1"/>
</dbReference>